<protein>
    <submittedName>
        <fullName evidence="2">MarR family transcriptional regulator</fullName>
    </submittedName>
</protein>
<dbReference type="Proteomes" id="UP000076574">
    <property type="component" value="Unassembled WGS sequence"/>
</dbReference>
<dbReference type="InterPro" id="IPR036388">
    <property type="entry name" value="WH-like_DNA-bd_sf"/>
</dbReference>
<dbReference type="PROSITE" id="PS50995">
    <property type="entry name" value="HTH_MARR_2"/>
    <property type="match status" value="1"/>
</dbReference>
<dbReference type="OrthoDB" id="9814496at2"/>
<dbReference type="Gene3D" id="1.10.10.10">
    <property type="entry name" value="Winged helix-like DNA-binding domain superfamily/Winged helix DNA-binding domain"/>
    <property type="match status" value="1"/>
</dbReference>
<feature type="domain" description="HTH marR-type" evidence="1">
    <location>
        <begin position="23"/>
        <end position="153"/>
    </location>
</feature>
<dbReference type="InterPro" id="IPR000835">
    <property type="entry name" value="HTH_MarR-typ"/>
</dbReference>
<gene>
    <name evidence="2" type="ORF">A4A58_20390</name>
</gene>
<accession>A0A164AF54</accession>
<dbReference type="SMART" id="SM00347">
    <property type="entry name" value="HTH_MARR"/>
    <property type="match status" value="1"/>
</dbReference>
<dbReference type="GO" id="GO:0006950">
    <property type="term" value="P:response to stress"/>
    <property type="evidence" value="ECO:0007669"/>
    <property type="project" value="TreeGrafter"/>
</dbReference>
<sequence length="153" mass="16851">MAQKPSKLKALPAVEPSPDYVLDAQVGFLMRVAMQRHTSIFMSNMIEDLTQTQFAVLAKLHEVGPSSQNHLGRLVYLDAATIKGVVDRLGLRGFITTGSDPTDRRRRAVSLTEKGARVVEAAIRVAAEVSAKTLRPLTAEEQRTLTRLLKKIT</sequence>
<keyword evidence="3" id="KW-1185">Reference proteome</keyword>
<dbReference type="SUPFAM" id="SSF46785">
    <property type="entry name" value="Winged helix' DNA-binding domain"/>
    <property type="match status" value="1"/>
</dbReference>
<dbReference type="PANTHER" id="PTHR33164">
    <property type="entry name" value="TRANSCRIPTIONAL REGULATOR, MARR FAMILY"/>
    <property type="match status" value="1"/>
</dbReference>
<dbReference type="PRINTS" id="PR00598">
    <property type="entry name" value="HTHMARR"/>
</dbReference>
<organism evidence="2 3">
    <name type="scientific">Tardiphaga robiniae</name>
    <dbReference type="NCBI Taxonomy" id="943830"/>
    <lineage>
        <taxon>Bacteria</taxon>
        <taxon>Pseudomonadati</taxon>
        <taxon>Pseudomonadota</taxon>
        <taxon>Alphaproteobacteria</taxon>
        <taxon>Hyphomicrobiales</taxon>
        <taxon>Nitrobacteraceae</taxon>
        <taxon>Tardiphaga</taxon>
    </lineage>
</organism>
<dbReference type="InterPro" id="IPR039422">
    <property type="entry name" value="MarR/SlyA-like"/>
</dbReference>
<reference evidence="2 3" key="1">
    <citation type="submission" date="2016-03" db="EMBL/GenBank/DDBJ databases">
        <title>Microsymbionts genomes from the relict species Vavilovia formosa (Stev.) Fed.</title>
        <authorList>
            <person name="Kopat V."/>
            <person name="Chirak E."/>
            <person name="Kimeklis A."/>
            <person name="Andronov E."/>
        </authorList>
    </citation>
    <scope>NUCLEOTIDE SEQUENCE [LARGE SCALE GENOMIC DNA]</scope>
    <source>
        <strain evidence="2 3">Vaf07</strain>
    </source>
</reference>
<name>A0A164AF54_9BRAD</name>
<dbReference type="PANTHER" id="PTHR33164:SF95">
    <property type="entry name" value="TRANSCRIPTIONAL REGULATOR"/>
    <property type="match status" value="1"/>
</dbReference>
<dbReference type="GO" id="GO:0003700">
    <property type="term" value="F:DNA-binding transcription factor activity"/>
    <property type="evidence" value="ECO:0007669"/>
    <property type="project" value="InterPro"/>
</dbReference>
<dbReference type="RefSeq" id="WP_068730544.1">
    <property type="nucleotide sequence ID" value="NZ_LVYV01000002.1"/>
</dbReference>
<comment type="caution">
    <text evidence="2">The sequence shown here is derived from an EMBL/GenBank/DDBJ whole genome shotgun (WGS) entry which is preliminary data.</text>
</comment>
<dbReference type="AlphaFoldDB" id="A0A164AF54"/>
<evidence type="ECO:0000313" key="3">
    <source>
        <dbReference type="Proteomes" id="UP000076574"/>
    </source>
</evidence>
<dbReference type="STRING" id="943830.A4A58_20390"/>
<dbReference type="EMBL" id="LVYV01000002">
    <property type="protein sequence ID" value="KZD24713.1"/>
    <property type="molecule type" value="Genomic_DNA"/>
</dbReference>
<dbReference type="Pfam" id="PF01047">
    <property type="entry name" value="MarR"/>
    <property type="match status" value="1"/>
</dbReference>
<evidence type="ECO:0000259" key="1">
    <source>
        <dbReference type="PROSITE" id="PS50995"/>
    </source>
</evidence>
<dbReference type="InterPro" id="IPR036390">
    <property type="entry name" value="WH_DNA-bd_sf"/>
</dbReference>
<evidence type="ECO:0000313" key="2">
    <source>
        <dbReference type="EMBL" id="KZD24713.1"/>
    </source>
</evidence>
<proteinExistence type="predicted"/>